<accession>A0A2J8I6E2</accession>
<dbReference type="EMBL" id="POSM01000027">
    <property type="protein sequence ID" value="PNH99513.1"/>
    <property type="molecule type" value="Genomic_DNA"/>
</dbReference>
<comment type="caution">
    <text evidence="3">The sequence shown here is derived from an EMBL/GenBank/DDBJ whole genome shotgun (WGS) entry which is preliminary data.</text>
</comment>
<organism evidence="3 5">
    <name type="scientific">Vibrio diazotrophicus</name>
    <dbReference type="NCBI Taxonomy" id="685"/>
    <lineage>
        <taxon>Bacteria</taxon>
        <taxon>Pseudomonadati</taxon>
        <taxon>Pseudomonadota</taxon>
        <taxon>Gammaproteobacteria</taxon>
        <taxon>Vibrionales</taxon>
        <taxon>Vibrionaceae</taxon>
        <taxon>Vibrio</taxon>
    </lineage>
</organism>
<dbReference type="AlphaFoldDB" id="A0A2J8I6E2"/>
<dbReference type="Proteomes" id="UP000236547">
    <property type="component" value="Unassembled WGS sequence"/>
</dbReference>
<evidence type="ECO:0000313" key="3">
    <source>
        <dbReference type="EMBL" id="PNI06080.1"/>
    </source>
</evidence>
<name>A0A2J8I6E2_VIBDI</name>
<gene>
    <name evidence="3" type="ORF">C1N32_03530</name>
    <name evidence="2" type="ORF">C1O25_16435</name>
    <name evidence="4" type="ORF">DET48_10348</name>
</gene>
<proteinExistence type="predicted"/>
<dbReference type="Proteomes" id="UP000248729">
    <property type="component" value="Unassembled WGS sequence"/>
</dbReference>
<feature type="transmembrane region" description="Helical" evidence="1">
    <location>
        <begin position="43"/>
        <end position="66"/>
    </location>
</feature>
<dbReference type="OrthoDB" id="9781614at2"/>
<keyword evidence="1" id="KW-0472">Membrane</keyword>
<dbReference type="EMBL" id="QLTR01000003">
    <property type="protein sequence ID" value="RAS67762.1"/>
    <property type="molecule type" value="Genomic_DNA"/>
</dbReference>
<reference evidence="4 7" key="2">
    <citation type="submission" date="2018-06" db="EMBL/GenBank/DDBJ databases">
        <title>Freshwater and sediment microbial communities from various areas in North America, analyzing microbe dynamics in response to fracking.</title>
        <authorList>
            <person name="Lamendella R."/>
        </authorList>
    </citation>
    <scope>NUCLEOTIDE SEQUENCE [LARGE SCALE GENOMIC DNA]</scope>
    <source>
        <strain evidence="4 7">99A</strain>
    </source>
</reference>
<dbReference type="Pfam" id="PF07556">
    <property type="entry name" value="DUF1538"/>
    <property type="match status" value="1"/>
</dbReference>
<feature type="transmembrane region" description="Helical" evidence="1">
    <location>
        <begin position="194"/>
        <end position="214"/>
    </location>
</feature>
<feature type="transmembrane region" description="Helical" evidence="1">
    <location>
        <begin position="165"/>
        <end position="182"/>
    </location>
</feature>
<evidence type="ECO:0000313" key="5">
    <source>
        <dbReference type="Proteomes" id="UP000236449"/>
    </source>
</evidence>
<evidence type="ECO:0000313" key="7">
    <source>
        <dbReference type="Proteomes" id="UP000248729"/>
    </source>
</evidence>
<evidence type="ECO:0000313" key="6">
    <source>
        <dbReference type="Proteomes" id="UP000236547"/>
    </source>
</evidence>
<feature type="transmembrane region" description="Helical" evidence="1">
    <location>
        <begin position="6"/>
        <end position="31"/>
    </location>
</feature>
<feature type="transmembrane region" description="Helical" evidence="1">
    <location>
        <begin position="138"/>
        <end position="159"/>
    </location>
</feature>
<keyword evidence="1" id="KW-1133">Transmembrane helix</keyword>
<reference evidence="5 6" key="1">
    <citation type="submission" date="2018-01" db="EMBL/GenBank/DDBJ databases">
        <title>Draft genome sequences of six Vibrio diazotrophicus strains isolated from deep-sea sediments of the Baltic Sea.</title>
        <authorList>
            <person name="Castillo D."/>
            <person name="Vandieken V."/>
            <person name="Chiang O."/>
            <person name="Middelboe M."/>
        </authorList>
    </citation>
    <scope>NUCLEOTIDE SEQUENCE [LARGE SCALE GENOMIC DNA]</scope>
    <source>
        <strain evidence="3 5">60.27F</strain>
        <strain evidence="2 6">65.10M</strain>
    </source>
</reference>
<keyword evidence="6" id="KW-1185">Reference proteome</keyword>
<dbReference type="EMBL" id="POSK01000002">
    <property type="protein sequence ID" value="PNI06080.1"/>
    <property type="molecule type" value="Genomic_DNA"/>
</dbReference>
<dbReference type="RefSeq" id="WP_102965415.1">
    <property type="nucleotide sequence ID" value="NZ_JAPWHJ010000017.1"/>
</dbReference>
<evidence type="ECO:0000256" key="1">
    <source>
        <dbReference type="SAM" id="Phobius"/>
    </source>
</evidence>
<protein>
    <submittedName>
        <fullName evidence="3">DUF1538 domain-containing protein</fullName>
    </submittedName>
    <submittedName>
        <fullName evidence="4">Uncharacterized protein DUF1538</fullName>
    </submittedName>
</protein>
<dbReference type="Proteomes" id="UP000236449">
    <property type="component" value="Unassembled WGS sequence"/>
</dbReference>
<feature type="transmembrane region" description="Helical" evidence="1">
    <location>
        <begin position="226"/>
        <end position="245"/>
    </location>
</feature>
<feature type="transmembrane region" description="Helical" evidence="1">
    <location>
        <begin position="99"/>
        <end position="126"/>
    </location>
</feature>
<evidence type="ECO:0000313" key="2">
    <source>
        <dbReference type="EMBL" id="PNH99513.1"/>
    </source>
</evidence>
<keyword evidence="1" id="KW-0812">Transmembrane</keyword>
<sequence>MISLGTFYSTLISTLQDVFPIAVIIAGFQFVVLRKPLANPMRVLIGFAYVILGLTLFLLGLEFALFPLGKTMAMQLTSPDLLTEYRLSIGEKLQWVDYYWVYLFAFSIGFSTTIAEPSLIAVAIKANQVSGGAISVNGLRMAVALGVAVGITLGCYRIVVGDPIHYYIIAGYIVVVIQTFFAPQLITPLAYDSGGVTTSTVTVPIVAALGLGLASTVPGRNPMIDGFGLIAFASLFPIISVMGYAQITQWLNRKSECTDATRKEKDNAV</sequence>
<dbReference type="InterPro" id="IPR011435">
    <property type="entry name" value="UmpAB"/>
</dbReference>
<evidence type="ECO:0000313" key="4">
    <source>
        <dbReference type="EMBL" id="RAS67762.1"/>
    </source>
</evidence>